<dbReference type="Gramene" id="TKV92987">
    <property type="protein sequence ID" value="TKV92987"/>
    <property type="gene ID" value="SEVIR_9G197550v2"/>
</dbReference>
<feature type="chain" id="PRO_5020571572" evidence="1">
    <location>
        <begin position="18"/>
        <end position="45"/>
    </location>
</feature>
<accession>A0A4U6SVL3</accession>
<proteinExistence type="predicted"/>
<keyword evidence="1" id="KW-0732">Signal</keyword>
<evidence type="ECO:0000313" key="2">
    <source>
        <dbReference type="EMBL" id="TKV92987.1"/>
    </source>
</evidence>
<organism evidence="2 3">
    <name type="scientific">Setaria viridis</name>
    <name type="common">Green bristlegrass</name>
    <name type="synonym">Setaria italica subsp. viridis</name>
    <dbReference type="NCBI Taxonomy" id="4556"/>
    <lineage>
        <taxon>Eukaryota</taxon>
        <taxon>Viridiplantae</taxon>
        <taxon>Streptophyta</taxon>
        <taxon>Embryophyta</taxon>
        <taxon>Tracheophyta</taxon>
        <taxon>Spermatophyta</taxon>
        <taxon>Magnoliopsida</taxon>
        <taxon>Liliopsida</taxon>
        <taxon>Poales</taxon>
        <taxon>Poaceae</taxon>
        <taxon>PACMAD clade</taxon>
        <taxon>Panicoideae</taxon>
        <taxon>Panicodae</taxon>
        <taxon>Paniceae</taxon>
        <taxon>Cenchrinae</taxon>
        <taxon>Setaria</taxon>
    </lineage>
</organism>
<name>A0A4U6SVL3_SETVI</name>
<keyword evidence="3" id="KW-1185">Reference proteome</keyword>
<reference evidence="2" key="1">
    <citation type="submission" date="2019-03" db="EMBL/GenBank/DDBJ databases">
        <title>WGS assembly of Setaria viridis.</title>
        <authorList>
            <person name="Huang P."/>
            <person name="Jenkins J."/>
            <person name="Grimwood J."/>
            <person name="Barry K."/>
            <person name="Healey A."/>
            <person name="Mamidi S."/>
            <person name="Sreedasyam A."/>
            <person name="Shu S."/>
            <person name="Feldman M."/>
            <person name="Wu J."/>
            <person name="Yu Y."/>
            <person name="Chen C."/>
            <person name="Johnson J."/>
            <person name="Rokhsar D."/>
            <person name="Baxter I."/>
            <person name="Schmutz J."/>
            <person name="Brutnell T."/>
            <person name="Kellogg E."/>
        </authorList>
    </citation>
    <scope>NUCLEOTIDE SEQUENCE [LARGE SCALE GENOMIC DNA]</scope>
</reference>
<dbReference type="Proteomes" id="UP000298652">
    <property type="component" value="Chromosome 9"/>
</dbReference>
<sequence>MLLLIKMFLTCSQVSFPWQMNSVILAARCNHLHILDKVFRASPVT</sequence>
<dbReference type="EMBL" id="CM016560">
    <property type="protein sequence ID" value="TKV92987.1"/>
    <property type="molecule type" value="Genomic_DNA"/>
</dbReference>
<feature type="signal peptide" evidence="1">
    <location>
        <begin position="1"/>
        <end position="17"/>
    </location>
</feature>
<gene>
    <name evidence="2" type="ORF">SEVIR_9G197550v2</name>
</gene>
<protein>
    <submittedName>
        <fullName evidence="2">Uncharacterized protein</fullName>
    </submittedName>
</protein>
<evidence type="ECO:0000256" key="1">
    <source>
        <dbReference type="SAM" id="SignalP"/>
    </source>
</evidence>
<evidence type="ECO:0000313" key="3">
    <source>
        <dbReference type="Proteomes" id="UP000298652"/>
    </source>
</evidence>
<dbReference type="AlphaFoldDB" id="A0A4U6SVL3"/>